<organism evidence="7 8">
    <name type="scientific">Rosistilla ulvae</name>
    <dbReference type="NCBI Taxonomy" id="1930277"/>
    <lineage>
        <taxon>Bacteria</taxon>
        <taxon>Pseudomonadati</taxon>
        <taxon>Planctomycetota</taxon>
        <taxon>Planctomycetia</taxon>
        <taxon>Pirellulales</taxon>
        <taxon>Pirellulaceae</taxon>
        <taxon>Rosistilla</taxon>
    </lineage>
</organism>
<feature type="region of interest" description="Disordered" evidence="4">
    <location>
        <begin position="434"/>
        <end position="463"/>
    </location>
</feature>
<reference evidence="7 8" key="1">
    <citation type="submission" date="2019-02" db="EMBL/GenBank/DDBJ databases">
        <title>Deep-cultivation of Planctomycetes and their phenomic and genomic characterization uncovers novel biology.</title>
        <authorList>
            <person name="Wiegand S."/>
            <person name="Jogler M."/>
            <person name="Boedeker C."/>
            <person name="Pinto D."/>
            <person name="Vollmers J."/>
            <person name="Rivas-Marin E."/>
            <person name="Kohn T."/>
            <person name="Peeters S.H."/>
            <person name="Heuer A."/>
            <person name="Rast P."/>
            <person name="Oberbeckmann S."/>
            <person name="Bunk B."/>
            <person name="Jeske O."/>
            <person name="Meyerdierks A."/>
            <person name="Storesund J.E."/>
            <person name="Kallscheuer N."/>
            <person name="Luecker S."/>
            <person name="Lage O.M."/>
            <person name="Pohl T."/>
            <person name="Merkel B.J."/>
            <person name="Hornburger P."/>
            <person name="Mueller R.-W."/>
            <person name="Bruemmer F."/>
            <person name="Labrenz M."/>
            <person name="Spormann A.M."/>
            <person name="Op den Camp H."/>
            <person name="Overmann J."/>
            <person name="Amann R."/>
            <person name="Jetten M.S.M."/>
            <person name="Mascher T."/>
            <person name="Medema M.H."/>
            <person name="Devos D.P."/>
            <person name="Kaster A.-K."/>
            <person name="Ovreas L."/>
            <person name="Rohde M."/>
            <person name="Galperin M.Y."/>
            <person name="Jogler C."/>
        </authorList>
    </citation>
    <scope>NUCLEOTIDE SEQUENCE [LARGE SCALE GENOMIC DNA]</scope>
    <source>
        <strain evidence="7 8">EC9</strain>
    </source>
</reference>
<dbReference type="PRINTS" id="PR00320">
    <property type="entry name" value="GPROTEINBRPT"/>
</dbReference>
<dbReference type="InterPro" id="IPR015943">
    <property type="entry name" value="WD40/YVTN_repeat-like_dom_sf"/>
</dbReference>
<dbReference type="InterPro" id="IPR001680">
    <property type="entry name" value="WD40_rpt"/>
</dbReference>
<dbReference type="InterPro" id="IPR011429">
    <property type="entry name" value="Cyt_c_Planctomycete-type"/>
</dbReference>
<dbReference type="AlphaFoldDB" id="A0A517M178"/>
<keyword evidence="2" id="KW-0677">Repeat</keyword>
<feature type="repeat" description="WD" evidence="3">
    <location>
        <begin position="315"/>
        <end position="346"/>
    </location>
</feature>
<dbReference type="Proteomes" id="UP000319557">
    <property type="component" value="Chromosome"/>
</dbReference>
<dbReference type="KEGG" id="ruv:EC9_28070"/>
<dbReference type="InterPro" id="IPR036909">
    <property type="entry name" value="Cyt_c-like_dom_sf"/>
</dbReference>
<proteinExistence type="predicted"/>
<dbReference type="Pfam" id="PF00400">
    <property type="entry name" value="WD40"/>
    <property type="match status" value="5"/>
</dbReference>
<feature type="domain" description="Cytochrome C Planctomycete-type" evidence="6">
    <location>
        <begin position="39"/>
        <end position="95"/>
    </location>
</feature>
<dbReference type="InterPro" id="IPR036322">
    <property type="entry name" value="WD40_repeat_dom_sf"/>
</dbReference>
<feature type="repeat" description="WD" evidence="3">
    <location>
        <begin position="221"/>
        <end position="262"/>
    </location>
</feature>
<keyword evidence="1 3" id="KW-0853">WD repeat</keyword>
<feature type="chain" id="PRO_5022147119" evidence="5">
    <location>
        <begin position="22"/>
        <end position="960"/>
    </location>
</feature>
<evidence type="ECO:0000313" key="8">
    <source>
        <dbReference type="Proteomes" id="UP000319557"/>
    </source>
</evidence>
<feature type="signal peptide" evidence="5">
    <location>
        <begin position="1"/>
        <end position="21"/>
    </location>
</feature>
<name>A0A517M178_9BACT</name>
<dbReference type="OrthoDB" id="226265at2"/>
<dbReference type="PANTHER" id="PTHR44129">
    <property type="entry name" value="WD REPEAT-CONTAINING PROTEIN POP1"/>
    <property type="match status" value="1"/>
</dbReference>
<dbReference type="Gene3D" id="2.60.120.380">
    <property type="match status" value="2"/>
</dbReference>
<feature type="region of interest" description="Disordered" evidence="4">
    <location>
        <begin position="828"/>
        <end position="850"/>
    </location>
</feature>
<sequence precursor="true">MRPVVALLLFCLSIPSTAIMAAEAVEFTRDVEPILNDYCVGCHNANDASGEVQLDQWDLFPAVAGDAPFIVAGDSAASQLLALMLGNAEPRMPPNSEPQPTEQELEIIRDWIDQGAAAPTDPPMETTVPKMDAVAGSDKRIYGIDFAPGKNLLALAKFGRVDVVDAKTEQVMHRIEDLPGKVNAVRFSPDEKHLLVASGVAGISGQVGLWDLQEAKFTDRWETPKDTIYAVDITPDNQTIVAGGYDQVVRIWQRGKDQPTRSLTGHNGPIHAVRFDPSGKVLATASGDQTIKLWNVATGKRLDTLGQPLAEQYCVLFSPDGQQVVGAGADNRIRVWNLASPTETKISPLAIARFAHERPIVAIAISPTANYLATAAEDGSVKLWDRSEYRLLHQFPSLESPASGLRFIDGGTTVLASTPDGQLHRFKIPSDLKAAPAADDANSEEPTAATMPAPGKSPTKLSEVEPNDSLKQAQPIQWPAVASGVIQLSADGRGETDLFKIQAAAGDMLQIEVSALPKPSALDSYVEILNAKGESVPRVQLQAVRDSYFTFRGKNSTQTGDFRLHNWQEMELNEYLYSGGEVVRLWLYPRGPDSGFEVYPGFGNRTTYFGSTAISHALGEPAYIVKPLPPEAEPLPNGLPVFTLHYENDDDPQRRAGSDSRLDFTAPSDGEYWIRVRDARHFGGDEYRYELTIRRPNPRFEVSIVSKDLKIRPGAGGEFKVRAIRHDGFDGPIQIDIENLPAGFIASMPLSIQAGQSEAIGTITALSTAQSPAKEQPPVRLVASATISGTEIRQPIGDLGKLEIDKNDSLLIHLMPIDQNAPIAWHSQTPDAAVDERSESPDAKDSVAASVSKSVERDFRQPFELVIQPGQTITARLVAERGDFTGLINFGKADSGRNLPHGVYVDNIGLNGLMIPAGQNDREFFITAAPWVPETDRLFHLRATVKGNPTTWPILLKVRH</sequence>
<dbReference type="PROSITE" id="PS50294">
    <property type="entry name" value="WD_REPEATS_REGION"/>
    <property type="match status" value="3"/>
</dbReference>
<keyword evidence="5" id="KW-0732">Signal</keyword>
<evidence type="ECO:0000256" key="3">
    <source>
        <dbReference type="PROSITE-ProRule" id="PRU00221"/>
    </source>
</evidence>
<dbReference type="PROSITE" id="PS00678">
    <property type="entry name" value="WD_REPEATS_1"/>
    <property type="match status" value="2"/>
</dbReference>
<feature type="compositionally biased region" description="Basic and acidic residues" evidence="4">
    <location>
        <begin position="834"/>
        <end position="845"/>
    </location>
</feature>
<evidence type="ECO:0000256" key="5">
    <source>
        <dbReference type="SAM" id="SignalP"/>
    </source>
</evidence>
<feature type="repeat" description="WD" evidence="3">
    <location>
        <begin position="353"/>
        <end position="394"/>
    </location>
</feature>
<evidence type="ECO:0000259" key="6">
    <source>
        <dbReference type="Pfam" id="PF07635"/>
    </source>
</evidence>
<protein>
    <submittedName>
        <fullName evidence="7">WD domain, G-beta repeat</fullName>
    </submittedName>
</protein>
<dbReference type="PROSITE" id="PS50082">
    <property type="entry name" value="WD_REPEATS_2"/>
    <property type="match status" value="4"/>
</dbReference>
<dbReference type="CDD" id="cd00200">
    <property type="entry name" value="WD40"/>
    <property type="match status" value="1"/>
</dbReference>
<dbReference type="GO" id="GO:0009055">
    <property type="term" value="F:electron transfer activity"/>
    <property type="evidence" value="ECO:0007669"/>
    <property type="project" value="InterPro"/>
</dbReference>
<keyword evidence="8" id="KW-1185">Reference proteome</keyword>
<evidence type="ECO:0000256" key="4">
    <source>
        <dbReference type="SAM" id="MobiDB-lite"/>
    </source>
</evidence>
<dbReference type="SUPFAM" id="SSF46626">
    <property type="entry name" value="Cytochrome c"/>
    <property type="match status" value="1"/>
</dbReference>
<dbReference type="EMBL" id="CP036261">
    <property type="protein sequence ID" value="QDS88616.1"/>
    <property type="molecule type" value="Genomic_DNA"/>
</dbReference>
<dbReference type="InterPro" id="IPR019775">
    <property type="entry name" value="WD40_repeat_CS"/>
</dbReference>
<evidence type="ECO:0000313" key="7">
    <source>
        <dbReference type="EMBL" id="QDS88616.1"/>
    </source>
</evidence>
<dbReference type="Gene3D" id="2.130.10.10">
    <property type="entry name" value="YVTN repeat-like/Quinoprotein amine dehydrogenase"/>
    <property type="match status" value="2"/>
</dbReference>
<dbReference type="SUPFAM" id="SSF50978">
    <property type="entry name" value="WD40 repeat-like"/>
    <property type="match status" value="1"/>
</dbReference>
<dbReference type="RefSeq" id="WP_145345957.1">
    <property type="nucleotide sequence ID" value="NZ_CP036261.1"/>
</dbReference>
<evidence type="ECO:0000256" key="2">
    <source>
        <dbReference type="ARBA" id="ARBA00022737"/>
    </source>
</evidence>
<dbReference type="GO" id="GO:0020037">
    <property type="term" value="F:heme binding"/>
    <property type="evidence" value="ECO:0007669"/>
    <property type="project" value="InterPro"/>
</dbReference>
<accession>A0A517M178</accession>
<dbReference type="InterPro" id="IPR020472">
    <property type="entry name" value="WD40_PAC1"/>
</dbReference>
<dbReference type="Pfam" id="PF07635">
    <property type="entry name" value="PSCyt1"/>
    <property type="match status" value="1"/>
</dbReference>
<feature type="repeat" description="WD" evidence="3">
    <location>
        <begin position="263"/>
        <end position="304"/>
    </location>
</feature>
<dbReference type="SMART" id="SM00320">
    <property type="entry name" value="WD40"/>
    <property type="match status" value="6"/>
</dbReference>
<evidence type="ECO:0000256" key="1">
    <source>
        <dbReference type="ARBA" id="ARBA00022574"/>
    </source>
</evidence>
<gene>
    <name evidence="7" type="ORF">EC9_28070</name>
</gene>
<dbReference type="InterPro" id="IPR050349">
    <property type="entry name" value="WD_LIS1/nudF_dynein_reg"/>
</dbReference>